<evidence type="ECO:0000313" key="1">
    <source>
        <dbReference type="EMBL" id="SHG70012.1"/>
    </source>
</evidence>
<dbReference type="AlphaFoldDB" id="A0A1M5LY35"/>
<dbReference type="STRING" id="1508389.SAMN05444003_0544"/>
<dbReference type="RefSeq" id="WP_072899085.1">
    <property type="nucleotide sequence ID" value="NZ_FQXB01000001.1"/>
</dbReference>
<reference evidence="1 2" key="1">
    <citation type="submission" date="2016-11" db="EMBL/GenBank/DDBJ databases">
        <authorList>
            <person name="Jaros S."/>
            <person name="Januszkiewicz K."/>
            <person name="Wedrychowicz H."/>
        </authorList>
    </citation>
    <scope>NUCLEOTIDE SEQUENCE [LARGE SCALE GENOMIC DNA]</scope>
    <source>
        <strain evidence="1 2">DSM 28715</strain>
    </source>
</reference>
<evidence type="ECO:0000313" key="2">
    <source>
        <dbReference type="Proteomes" id="UP000184074"/>
    </source>
</evidence>
<dbReference type="Proteomes" id="UP000184074">
    <property type="component" value="Unassembled WGS sequence"/>
</dbReference>
<accession>A0A1M5LY35</accession>
<evidence type="ECO:0008006" key="3">
    <source>
        <dbReference type="Google" id="ProtNLM"/>
    </source>
</evidence>
<sequence>MQPPQLADIFLIPLMDGDFAVGQVVNAKDTPEGTVLCILTLLKSAPDWPPSPIHYSEAIALVLTQTASLTDGTWQTVGFEAVPALERVFDLEKAVASNFENLTVHDPAILEAFVNACHGLYPWDGFPDSQFFTKLLIHPDRIPSTAKMKSQFPS</sequence>
<gene>
    <name evidence="1" type="ORF">SAMN05444003_0544</name>
</gene>
<proteinExistence type="predicted"/>
<dbReference type="OrthoDB" id="7862257at2"/>
<protein>
    <recommendedName>
        <fullName evidence="3">Immunity protein 26</fullName>
    </recommendedName>
</protein>
<organism evidence="1 2">
    <name type="scientific">Cognatiyoonia sediminum</name>
    <dbReference type="NCBI Taxonomy" id="1508389"/>
    <lineage>
        <taxon>Bacteria</taxon>
        <taxon>Pseudomonadati</taxon>
        <taxon>Pseudomonadota</taxon>
        <taxon>Alphaproteobacteria</taxon>
        <taxon>Rhodobacterales</taxon>
        <taxon>Paracoccaceae</taxon>
        <taxon>Cognatiyoonia</taxon>
    </lineage>
</organism>
<name>A0A1M5LY35_9RHOB</name>
<keyword evidence="2" id="KW-1185">Reference proteome</keyword>
<dbReference type="EMBL" id="FQXB01000001">
    <property type="protein sequence ID" value="SHG70012.1"/>
    <property type="molecule type" value="Genomic_DNA"/>
</dbReference>